<dbReference type="PROSITE" id="PS51464">
    <property type="entry name" value="SIS"/>
    <property type="match status" value="1"/>
</dbReference>
<evidence type="ECO:0000313" key="7">
    <source>
        <dbReference type="Proteomes" id="UP000050920"/>
    </source>
</evidence>
<feature type="domain" description="SIS" evidence="5">
    <location>
        <begin position="123"/>
        <end position="263"/>
    </location>
</feature>
<dbReference type="Gene3D" id="1.10.10.10">
    <property type="entry name" value="Winged helix-like DNA-binding domain superfamily/Winged helix DNA-binding domain"/>
    <property type="match status" value="1"/>
</dbReference>
<dbReference type="AlphaFoldDB" id="A0A0R2NB90"/>
<dbReference type="GO" id="GO:1901135">
    <property type="term" value="P:carbohydrate derivative metabolic process"/>
    <property type="evidence" value="ECO:0007669"/>
    <property type="project" value="InterPro"/>
</dbReference>
<comment type="caution">
    <text evidence="6">The sequence shown here is derived from an EMBL/GenBank/DDBJ whole genome shotgun (WGS) entry which is preliminary data.</text>
</comment>
<dbReference type="Proteomes" id="UP000050920">
    <property type="component" value="Unassembled WGS sequence"/>
</dbReference>
<dbReference type="PROSITE" id="PS51071">
    <property type="entry name" value="HTH_RPIR"/>
    <property type="match status" value="1"/>
</dbReference>
<dbReference type="InterPro" id="IPR046348">
    <property type="entry name" value="SIS_dom_sf"/>
</dbReference>
<dbReference type="GO" id="GO:0003700">
    <property type="term" value="F:DNA-binding transcription factor activity"/>
    <property type="evidence" value="ECO:0007669"/>
    <property type="project" value="InterPro"/>
</dbReference>
<proteinExistence type="predicted"/>
<dbReference type="PANTHER" id="PTHR30514">
    <property type="entry name" value="GLUCOKINASE"/>
    <property type="match status" value="1"/>
</dbReference>
<dbReference type="Pfam" id="PF01418">
    <property type="entry name" value="HTH_6"/>
    <property type="match status" value="1"/>
</dbReference>
<dbReference type="SUPFAM" id="SSF53697">
    <property type="entry name" value="SIS domain"/>
    <property type="match status" value="1"/>
</dbReference>
<evidence type="ECO:0000259" key="4">
    <source>
        <dbReference type="PROSITE" id="PS51071"/>
    </source>
</evidence>
<organism evidence="6 7">
    <name type="scientific">Lactiplantibacillus fabifermentans DSM 21115</name>
    <dbReference type="NCBI Taxonomy" id="1413187"/>
    <lineage>
        <taxon>Bacteria</taxon>
        <taxon>Bacillati</taxon>
        <taxon>Bacillota</taxon>
        <taxon>Bacilli</taxon>
        <taxon>Lactobacillales</taxon>
        <taxon>Lactobacillaceae</taxon>
        <taxon>Lactiplantibacillus</taxon>
    </lineage>
</organism>
<dbReference type="SUPFAM" id="SSF46689">
    <property type="entry name" value="Homeodomain-like"/>
    <property type="match status" value="1"/>
</dbReference>
<dbReference type="Gene3D" id="3.40.50.10490">
    <property type="entry name" value="Glucose-6-phosphate isomerase like protein, domain 1"/>
    <property type="match status" value="1"/>
</dbReference>
<dbReference type="InterPro" id="IPR000281">
    <property type="entry name" value="HTH_RpiR"/>
</dbReference>
<dbReference type="Pfam" id="PF01380">
    <property type="entry name" value="SIS"/>
    <property type="match status" value="1"/>
</dbReference>
<dbReference type="InterPro" id="IPR035472">
    <property type="entry name" value="RpiR-like_SIS"/>
</dbReference>
<dbReference type="InterPro" id="IPR047640">
    <property type="entry name" value="RpiR-like"/>
</dbReference>
<keyword evidence="1" id="KW-0805">Transcription regulation</keyword>
<reference evidence="6 7" key="1">
    <citation type="journal article" date="2015" name="Genome Announc.">
        <title>Expanding the biotechnology potential of lactobacilli through comparative genomics of 213 strains and associated genera.</title>
        <authorList>
            <person name="Sun Z."/>
            <person name="Harris H.M."/>
            <person name="McCann A."/>
            <person name="Guo C."/>
            <person name="Argimon S."/>
            <person name="Zhang W."/>
            <person name="Yang X."/>
            <person name="Jeffery I.B."/>
            <person name="Cooney J.C."/>
            <person name="Kagawa T.F."/>
            <person name="Liu W."/>
            <person name="Song Y."/>
            <person name="Salvetti E."/>
            <person name="Wrobel A."/>
            <person name="Rasinkangas P."/>
            <person name="Parkhill J."/>
            <person name="Rea M.C."/>
            <person name="O'Sullivan O."/>
            <person name="Ritari J."/>
            <person name="Douillard F.P."/>
            <person name="Paul Ross R."/>
            <person name="Yang R."/>
            <person name="Briner A.E."/>
            <person name="Felis G.E."/>
            <person name="de Vos W.M."/>
            <person name="Barrangou R."/>
            <person name="Klaenhammer T.R."/>
            <person name="Caufield P.W."/>
            <person name="Cui Y."/>
            <person name="Zhang H."/>
            <person name="O'Toole P.W."/>
        </authorList>
    </citation>
    <scope>NUCLEOTIDE SEQUENCE [LARGE SCALE GENOMIC DNA]</scope>
    <source>
        <strain evidence="6 7">DSM 21115</strain>
    </source>
</reference>
<dbReference type="GO" id="GO:0097367">
    <property type="term" value="F:carbohydrate derivative binding"/>
    <property type="evidence" value="ECO:0007669"/>
    <property type="project" value="InterPro"/>
</dbReference>
<keyword evidence="3" id="KW-0804">Transcription</keyword>
<dbReference type="InterPro" id="IPR036388">
    <property type="entry name" value="WH-like_DNA-bd_sf"/>
</dbReference>
<protein>
    <submittedName>
        <fullName evidence="6">Transcription regulator</fullName>
    </submittedName>
</protein>
<evidence type="ECO:0000256" key="3">
    <source>
        <dbReference type="ARBA" id="ARBA00023163"/>
    </source>
</evidence>
<evidence type="ECO:0000256" key="1">
    <source>
        <dbReference type="ARBA" id="ARBA00023015"/>
    </source>
</evidence>
<dbReference type="InterPro" id="IPR009057">
    <property type="entry name" value="Homeodomain-like_sf"/>
</dbReference>
<evidence type="ECO:0000259" key="5">
    <source>
        <dbReference type="PROSITE" id="PS51464"/>
    </source>
</evidence>
<dbReference type="EMBL" id="AYGX02000170">
    <property type="protein sequence ID" value="KRO23092.1"/>
    <property type="molecule type" value="Genomic_DNA"/>
</dbReference>
<accession>A0A0R2NB90</accession>
<gene>
    <name evidence="6" type="ORF">DY78_GL001861</name>
</gene>
<keyword evidence="7" id="KW-1185">Reference proteome</keyword>
<dbReference type="InterPro" id="IPR001347">
    <property type="entry name" value="SIS_dom"/>
</dbReference>
<dbReference type="PANTHER" id="PTHR30514:SF21">
    <property type="entry name" value="RPIR-FAMILY TRANSCRIPTIONAL REGULATOR"/>
    <property type="match status" value="1"/>
</dbReference>
<keyword evidence="2" id="KW-0238">DNA-binding</keyword>
<evidence type="ECO:0000313" key="6">
    <source>
        <dbReference type="EMBL" id="KRO23092.1"/>
    </source>
</evidence>
<feature type="domain" description="HTH rpiR-type" evidence="4">
    <location>
        <begin position="8"/>
        <end position="84"/>
    </location>
</feature>
<name>A0A0R2NB90_9LACO</name>
<evidence type="ECO:0000256" key="2">
    <source>
        <dbReference type="ARBA" id="ARBA00023125"/>
    </source>
</evidence>
<dbReference type="GO" id="GO:0003677">
    <property type="term" value="F:DNA binding"/>
    <property type="evidence" value="ECO:0007669"/>
    <property type="project" value="UniProtKB-KW"/>
</dbReference>
<dbReference type="CDD" id="cd05013">
    <property type="entry name" value="SIS_RpiR"/>
    <property type="match status" value="1"/>
</dbReference>
<sequence length="281" mass="31281">MSRGLKIMSIIQKVEAQYPDLSRQERKVALRVMQAPEQVQQMTISSLAKAVKVSNATVTRFVKKIGCRDFYSFKIALSQPAEPQAPIAATTNQNTTADEVYDFYSKVLSGTQERLDMDKITATAKAISSARRVYLFGLGSSGYTANEMTQRLLRMEIAAFCMTDTHIMFITSSIITADDIVIAISLSGKTTDINESVAIAKEKGAKIIAITAFENSKLAEISDITVLVKNSSFIDNTRFINSQFAITYALDIITTVLLKNDDYRHNMDQTIEMITNRKLEK</sequence>